<dbReference type="PIRSF" id="PIRSF006470">
    <property type="entry name" value="DctB"/>
    <property type="match status" value="1"/>
</dbReference>
<evidence type="ECO:0000256" key="2">
    <source>
        <dbReference type="SAM" id="SignalP"/>
    </source>
</evidence>
<accession>A0A1U7JGI5</accession>
<comment type="caution">
    <text evidence="3">The sequence shown here is derived from an EMBL/GenBank/DDBJ whole genome shotgun (WGS) entry which is preliminary data.</text>
</comment>
<dbReference type="InterPro" id="IPR038404">
    <property type="entry name" value="TRAP_DctP_sf"/>
</dbReference>
<dbReference type="EMBL" id="LVVZ01000017">
    <property type="protein sequence ID" value="OKL43866.1"/>
    <property type="molecule type" value="Genomic_DNA"/>
</dbReference>
<feature type="chain" id="PRO_5010548961" evidence="2">
    <location>
        <begin position="25"/>
        <end position="324"/>
    </location>
</feature>
<keyword evidence="1 2" id="KW-0732">Signal</keyword>
<dbReference type="GO" id="GO:0030288">
    <property type="term" value="C:outer membrane-bounded periplasmic space"/>
    <property type="evidence" value="ECO:0007669"/>
    <property type="project" value="InterPro"/>
</dbReference>
<dbReference type="PANTHER" id="PTHR33376">
    <property type="match status" value="1"/>
</dbReference>
<dbReference type="CDD" id="cd13671">
    <property type="entry name" value="PBP2_TRAP_SBP_like_3"/>
    <property type="match status" value="1"/>
</dbReference>
<dbReference type="Gene3D" id="3.40.190.170">
    <property type="entry name" value="Bacterial extracellular solute-binding protein, family 7"/>
    <property type="match status" value="1"/>
</dbReference>
<evidence type="ECO:0000313" key="4">
    <source>
        <dbReference type="Proteomes" id="UP000185783"/>
    </source>
</evidence>
<dbReference type="AlphaFoldDB" id="A0A1U7JGI5"/>
<dbReference type="RefSeq" id="WP_028482275.1">
    <property type="nucleotide sequence ID" value="NZ_LVVZ01000017.1"/>
</dbReference>
<evidence type="ECO:0000313" key="3">
    <source>
        <dbReference type="EMBL" id="OKL43866.1"/>
    </source>
</evidence>
<keyword evidence="4" id="KW-1185">Reference proteome</keyword>
<dbReference type="Proteomes" id="UP000185783">
    <property type="component" value="Unassembled WGS sequence"/>
</dbReference>
<dbReference type="GO" id="GO:0055085">
    <property type="term" value="P:transmembrane transport"/>
    <property type="evidence" value="ECO:0007669"/>
    <property type="project" value="InterPro"/>
</dbReference>
<proteinExistence type="predicted"/>
<dbReference type="InterPro" id="IPR018389">
    <property type="entry name" value="DctP_fam"/>
</dbReference>
<dbReference type="GO" id="GO:0030246">
    <property type="term" value="F:carbohydrate binding"/>
    <property type="evidence" value="ECO:0007669"/>
    <property type="project" value="TreeGrafter"/>
</dbReference>
<dbReference type="NCBIfam" id="NF037995">
    <property type="entry name" value="TRAP_S1"/>
    <property type="match status" value="1"/>
</dbReference>
<dbReference type="OrthoDB" id="8673861at2"/>
<gene>
    <name evidence="3" type="ORF">A3843_11385</name>
</gene>
<dbReference type="Pfam" id="PF03480">
    <property type="entry name" value="DctP"/>
    <property type="match status" value="1"/>
</dbReference>
<dbReference type="NCBIfam" id="TIGR00787">
    <property type="entry name" value="dctP"/>
    <property type="match status" value="1"/>
</dbReference>
<protein>
    <submittedName>
        <fullName evidence="3">C4-dicarboxylate ABC transporter</fullName>
    </submittedName>
</protein>
<feature type="signal peptide" evidence="2">
    <location>
        <begin position="1"/>
        <end position="24"/>
    </location>
</feature>
<name>A0A1U7JGI5_9HYPH</name>
<dbReference type="STRING" id="197461.A3843_11385"/>
<evidence type="ECO:0000256" key="1">
    <source>
        <dbReference type="ARBA" id="ARBA00022729"/>
    </source>
</evidence>
<dbReference type="SUPFAM" id="SSF53850">
    <property type="entry name" value="Periplasmic binding protein-like II"/>
    <property type="match status" value="1"/>
</dbReference>
<reference evidence="3 4" key="1">
    <citation type="submission" date="2016-03" db="EMBL/GenBank/DDBJ databases">
        <title>Genome sequence of Nesiotobacter sp. nov., a moderately halophilic alphaproteobacterium isolated from the Yellow Sea, China.</title>
        <authorList>
            <person name="Zhang G."/>
            <person name="Zhang R."/>
        </authorList>
    </citation>
    <scope>NUCLEOTIDE SEQUENCE [LARGE SCALE GENOMIC DNA]</scope>
    <source>
        <strain evidence="3 4">WB1-6</strain>
    </source>
</reference>
<organism evidence="3 4">
    <name type="scientific">Pseudovibrio exalbescens</name>
    <dbReference type="NCBI Taxonomy" id="197461"/>
    <lineage>
        <taxon>Bacteria</taxon>
        <taxon>Pseudomonadati</taxon>
        <taxon>Pseudomonadota</taxon>
        <taxon>Alphaproteobacteria</taxon>
        <taxon>Hyphomicrobiales</taxon>
        <taxon>Stappiaceae</taxon>
        <taxon>Pseudovibrio</taxon>
    </lineage>
</organism>
<dbReference type="InterPro" id="IPR004682">
    <property type="entry name" value="TRAP_DctP"/>
</dbReference>
<dbReference type="PANTHER" id="PTHR33376:SF2">
    <property type="entry name" value="DICARBOXYLATE-BINDING PERIPLASMIC PROTEIN"/>
    <property type="match status" value="1"/>
</dbReference>
<sequence>MKLSLVKVALLAGALVSAPFAANAEIVLRLAENQPDTNPVTMAMHKFAELVGEKTNGEVRVEVYSGAQLGQEPETIEQAQAGIIDFARVNSVVLANVSPSVGVFTLPYIFKNSEHKYKILDSEIGDKVRKDLEQIGLIGFQFMEAGTRNFYTGENKKIESIEDMKGLKIRVQPAPISIKMVELLGATPTPMNYGEVFSALQSGVIDGAENDYVSYYTSSHYEAAPYIVEDGHLSPPAILLMNKAKFDSLEPDFQNAILEAGKEAALFEREAMFKANEEAKQKVIDAGVTVTTIDNSKFKEAVQPLYAEYPALSELVAEIAAFDQ</sequence>